<accession>A0A067PYY7</accession>
<dbReference type="AlphaFoldDB" id="A0A067PYY7"/>
<sequence length="322" mass="36548">ARLGHKFPPHRVGTNWTHCFVTKYLDRLSMYTVQPLDTTRACGVNPTTNSAWFELLRKVLKKGDSGKLIAPECCWGVDESGFQSGLGDTQEKAIGRKGKKIQYQQQDGDRENITIIVTIGADGLSTPPAVIFKGKGYQTKWKQDNPSNALLGYSKKGWTNGKIGQLWIQQFNKFTREKANGRTQVLFVDGYNSHYTQGFLKYARIHNIHILCYLSHLTQIYQGLDVMVFSVLKRFWIEECDWWEREEGEKVSKQNFLAVYGHAHICALTPTLIKMAFQKTEVWPYDPSVVSTEMLAPSIETLCKGILPLVPSTPIRIIGKLM</sequence>
<evidence type="ECO:0000313" key="2">
    <source>
        <dbReference type="EMBL" id="KDQ60033.1"/>
    </source>
</evidence>
<dbReference type="Pfam" id="PF03184">
    <property type="entry name" value="DDE_1"/>
    <property type="match status" value="1"/>
</dbReference>
<proteinExistence type="predicted"/>
<dbReference type="InterPro" id="IPR004875">
    <property type="entry name" value="DDE_SF_endonuclease_dom"/>
</dbReference>
<dbReference type="EMBL" id="KL197714">
    <property type="protein sequence ID" value="KDQ60033.1"/>
    <property type="molecule type" value="Genomic_DNA"/>
</dbReference>
<feature type="non-terminal residue" evidence="2">
    <location>
        <position position="1"/>
    </location>
</feature>
<feature type="domain" description="DDE-1" evidence="1">
    <location>
        <begin position="112"/>
        <end position="277"/>
    </location>
</feature>
<dbReference type="STRING" id="933084.A0A067PYY7"/>
<dbReference type="InParanoid" id="A0A067PYY7"/>
<feature type="non-terminal residue" evidence="2">
    <location>
        <position position="322"/>
    </location>
</feature>
<dbReference type="OrthoDB" id="3238847at2759"/>
<organism evidence="2 3">
    <name type="scientific">Jaapia argillacea MUCL 33604</name>
    <dbReference type="NCBI Taxonomy" id="933084"/>
    <lineage>
        <taxon>Eukaryota</taxon>
        <taxon>Fungi</taxon>
        <taxon>Dikarya</taxon>
        <taxon>Basidiomycota</taxon>
        <taxon>Agaricomycotina</taxon>
        <taxon>Agaricomycetes</taxon>
        <taxon>Agaricomycetidae</taxon>
        <taxon>Jaapiales</taxon>
        <taxon>Jaapiaceae</taxon>
        <taxon>Jaapia</taxon>
    </lineage>
</organism>
<evidence type="ECO:0000259" key="1">
    <source>
        <dbReference type="Pfam" id="PF03184"/>
    </source>
</evidence>
<dbReference type="GO" id="GO:0003676">
    <property type="term" value="F:nucleic acid binding"/>
    <property type="evidence" value="ECO:0007669"/>
    <property type="project" value="InterPro"/>
</dbReference>
<protein>
    <recommendedName>
        <fullName evidence="1">DDE-1 domain-containing protein</fullName>
    </recommendedName>
</protein>
<gene>
    <name evidence="2" type="ORF">JAAARDRAFT_113007</name>
</gene>
<reference evidence="3" key="1">
    <citation type="journal article" date="2014" name="Proc. Natl. Acad. Sci. U.S.A.">
        <title>Extensive sampling of basidiomycete genomes demonstrates inadequacy of the white-rot/brown-rot paradigm for wood decay fungi.</title>
        <authorList>
            <person name="Riley R."/>
            <person name="Salamov A.A."/>
            <person name="Brown D.W."/>
            <person name="Nagy L.G."/>
            <person name="Floudas D."/>
            <person name="Held B.W."/>
            <person name="Levasseur A."/>
            <person name="Lombard V."/>
            <person name="Morin E."/>
            <person name="Otillar R."/>
            <person name="Lindquist E.A."/>
            <person name="Sun H."/>
            <person name="LaButti K.M."/>
            <person name="Schmutz J."/>
            <person name="Jabbour D."/>
            <person name="Luo H."/>
            <person name="Baker S.E."/>
            <person name="Pisabarro A.G."/>
            <person name="Walton J.D."/>
            <person name="Blanchette R.A."/>
            <person name="Henrissat B."/>
            <person name="Martin F."/>
            <person name="Cullen D."/>
            <person name="Hibbett D.S."/>
            <person name="Grigoriev I.V."/>
        </authorList>
    </citation>
    <scope>NUCLEOTIDE SEQUENCE [LARGE SCALE GENOMIC DNA]</scope>
    <source>
        <strain evidence="3">MUCL 33604</strain>
    </source>
</reference>
<keyword evidence="3" id="KW-1185">Reference proteome</keyword>
<evidence type="ECO:0000313" key="3">
    <source>
        <dbReference type="Proteomes" id="UP000027265"/>
    </source>
</evidence>
<name>A0A067PYY7_9AGAM</name>
<dbReference type="HOGENOM" id="CLU_013929_2_2_1"/>
<dbReference type="Proteomes" id="UP000027265">
    <property type="component" value="Unassembled WGS sequence"/>
</dbReference>